<dbReference type="Proteomes" id="UP001162164">
    <property type="component" value="Unassembled WGS sequence"/>
</dbReference>
<reference evidence="2" key="1">
    <citation type="journal article" date="2023" name="Insect Mol. Biol.">
        <title>Genome sequencing provides insights into the evolution of gene families encoding plant cell wall-degrading enzymes in longhorned beetles.</title>
        <authorList>
            <person name="Shin N.R."/>
            <person name="Okamura Y."/>
            <person name="Kirsch R."/>
            <person name="Pauchet Y."/>
        </authorList>
    </citation>
    <scope>NUCLEOTIDE SEQUENCE</scope>
    <source>
        <strain evidence="2">MMC_N1</strain>
    </source>
</reference>
<proteinExistence type="predicted"/>
<feature type="compositionally biased region" description="Low complexity" evidence="1">
    <location>
        <begin position="87"/>
        <end position="115"/>
    </location>
</feature>
<dbReference type="EMBL" id="JAPWTJ010000991">
    <property type="protein sequence ID" value="KAJ8974458.1"/>
    <property type="molecule type" value="Genomic_DNA"/>
</dbReference>
<keyword evidence="3" id="KW-1185">Reference proteome</keyword>
<feature type="region of interest" description="Disordered" evidence="1">
    <location>
        <begin position="1"/>
        <end position="118"/>
    </location>
</feature>
<evidence type="ECO:0000313" key="3">
    <source>
        <dbReference type="Proteomes" id="UP001162164"/>
    </source>
</evidence>
<protein>
    <submittedName>
        <fullName evidence="2">Uncharacterized protein</fullName>
    </submittedName>
</protein>
<organism evidence="2 3">
    <name type="scientific">Molorchus minor</name>
    <dbReference type="NCBI Taxonomy" id="1323400"/>
    <lineage>
        <taxon>Eukaryota</taxon>
        <taxon>Metazoa</taxon>
        <taxon>Ecdysozoa</taxon>
        <taxon>Arthropoda</taxon>
        <taxon>Hexapoda</taxon>
        <taxon>Insecta</taxon>
        <taxon>Pterygota</taxon>
        <taxon>Neoptera</taxon>
        <taxon>Endopterygota</taxon>
        <taxon>Coleoptera</taxon>
        <taxon>Polyphaga</taxon>
        <taxon>Cucujiformia</taxon>
        <taxon>Chrysomeloidea</taxon>
        <taxon>Cerambycidae</taxon>
        <taxon>Lamiinae</taxon>
        <taxon>Monochamini</taxon>
        <taxon>Molorchus</taxon>
    </lineage>
</organism>
<feature type="compositionally biased region" description="Basic residues" evidence="1">
    <location>
        <begin position="33"/>
        <end position="46"/>
    </location>
</feature>
<feature type="compositionally biased region" description="Acidic residues" evidence="1">
    <location>
        <begin position="51"/>
        <end position="69"/>
    </location>
</feature>
<gene>
    <name evidence="2" type="ORF">NQ317_001580</name>
</gene>
<comment type="caution">
    <text evidence="2">The sequence shown here is derived from an EMBL/GenBank/DDBJ whole genome shotgun (WGS) entry which is preliminary data.</text>
</comment>
<sequence length="237" mass="26858">MSKVTNFSENEDDPEVYESSGDEWNSETEKKPGNRRSSQRLSKKPRKVVEEESSTTDDSSEDDDDDSSDEEPRKRKSKNGYNNMKQKSVNSDSKDNNTVSNTNSNTTSPSSDSSKATLAVNTSNMRGIHRKFIPKTIYSEDYATGSFVILKKDAQVGDPAKHPCIWRIDGKALLQKYEAFDEDGKVRHKNTSIYTGWSPMDKDLYAPVTVDVIHHNNQNLTVELHWDKLKEINIDSD</sequence>
<name>A0ABQ9J8Z7_9CUCU</name>
<accession>A0ABQ9J8Z7</accession>
<evidence type="ECO:0000256" key="1">
    <source>
        <dbReference type="SAM" id="MobiDB-lite"/>
    </source>
</evidence>
<evidence type="ECO:0000313" key="2">
    <source>
        <dbReference type="EMBL" id="KAJ8974458.1"/>
    </source>
</evidence>
<feature type="compositionally biased region" description="Acidic residues" evidence="1">
    <location>
        <begin position="9"/>
        <end position="26"/>
    </location>
</feature>